<sequence>FHSRILSYDYTTQQDSGVDVNSEMSTNFTSGLITQKEDVIKKTHQVIVSTDLFNLSDDSLHSDNKQCINKLDVMTKLLRPSYFLRRSLKSEQQSDDDMKSYSTAICEKNHTNTFSDVYYSADSELNMSTTTEHSSMSIEDNDKENEDCQHHLTNDKITITPITEQNTYTGFIGIEDIENSSDDDNNVETKSLELVSSPIITDPEKFAFHFD</sequence>
<dbReference type="AlphaFoldDB" id="A0A8S2XQI0"/>
<comment type="caution">
    <text evidence="1">The sequence shown here is derived from an EMBL/GenBank/DDBJ whole genome shotgun (WGS) entry which is preliminary data.</text>
</comment>
<protein>
    <submittedName>
        <fullName evidence="1">Uncharacterized protein</fullName>
    </submittedName>
</protein>
<feature type="non-terminal residue" evidence="1">
    <location>
        <position position="211"/>
    </location>
</feature>
<accession>A0A8S2XQI0</accession>
<evidence type="ECO:0000313" key="1">
    <source>
        <dbReference type="EMBL" id="CAF4512647.1"/>
    </source>
</evidence>
<dbReference type="Proteomes" id="UP000682733">
    <property type="component" value="Unassembled WGS sequence"/>
</dbReference>
<feature type="non-terminal residue" evidence="1">
    <location>
        <position position="1"/>
    </location>
</feature>
<gene>
    <name evidence="1" type="ORF">TMI583_LOCUS48404</name>
</gene>
<proteinExistence type="predicted"/>
<evidence type="ECO:0000313" key="2">
    <source>
        <dbReference type="Proteomes" id="UP000682733"/>
    </source>
</evidence>
<name>A0A8S2XQI0_9BILA</name>
<reference evidence="1" key="1">
    <citation type="submission" date="2021-02" db="EMBL/GenBank/DDBJ databases">
        <authorList>
            <person name="Nowell W R."/>
        </authorList>
    </citation>
    <scope>NUCLEOTIDE SEQUENCE</scope>
</reference>
<organism evidence="1 2">
    <name type="scientific">Didymodactylos carnosus</name>
    <dbReference type="NCBI Taxonomy" id="1234261"/>
    <lineage>
        <taxon>Eukaryota</taxon>
        <taxon>Metazoa</taxon>
        <taxon>Spiralia</taxon>
        <taxon>Gnathifera</taxon>
        <taxon>Rotifera</taxon>
        <taxon>Eurotatoria</taxon>
        <taxon>Bdelloidea</taxon>
        <taxon>Philodinida</taxon>
        <taxon>Philodinidae</taxon>
        <taxon>Didymodactylos</taxon>
    </lineage>
</organism>
<dbReference type="EMBL" id="CAJOBA010098762">
    <property type="protein sequence ID" value="CAF4512647.1"/>
    <property type="molecule type" value="Genomic_DNA"/>
</dbReference>